<organism evidence="1 2">
    <name type="scientific">Luteolibacter rhizosphaerae</name>
    <dbReference type="NCBI Taxonomy" id="2989719"/>
    <lineage>
        <taxon>Bacteria</taxon>
        <taxon>Pseudomonadati</taxon>
        <taxon>Verrucomicrobiota</taxon>
        <taxon>Verrucomicrobiia</taxon>
        <taxon>Verrucomicrobiales</taxon>
        <taxon>Verrucomicrobiaceae</taxon>
        <taxon>Luteolibacter</taxon>
    </lineage>
</organism>
<proteinExistence type="predicted"/>
<dbReference type="InterPro" id="IPR043519">
    <property type="entry name" value="NT_sf"/>
</dbReference>
<evidence type="ECO:0000313" key="1">
    <source>
        <dbReference type="EMBL" id="MCW1916148.1"/>
    </source>
</evidence>
<dbReference type="Proteomes" id="UP001165653">
    <property type="component" value="Unassembled WGS sequence"/>
</dbReference>
<dbReference type="EMBL" id="JAPDDR010000013">
    <property type="protein sequence ID" value="MCW1916148.1"/>
    <property type="molecule type" value="Genomic_DNA"/>
</dbReference>
<name>A0ABT3G8H2_9BACT</name>
<evidence type="ECO:0008006" key="3">
    <source>
        <dbReference type="Google" id="ProtNLM"/>
    </source>
</evidence>
<dbReference type="RefSeq" id="WP_264515717.1">
    <property type="nucleotide sequence ID" value="NZ_JAPDDR010000013.1"/>
</dbReference>
<protein>
    <recommendedName>
        <fullName evidence="3">Nucleotidyltransferase-like protein</fullName>
    </recommendedName>
</protein>
<dbReference type="SUPFAM" id="SSF81301">
    <property type="entry name" value="Nucleotidyltransferase"/>
    <property type="match status" value="1"/>
</dbReference>
<reference evidence="1" key="1">
    <citation type="submission" date="2022-10" db="EMBL/GenBank/DDBJ databases">
        <title>Luteolibacter sp. GHJ8, whole genome shotgun sequencing project.</title>
        <authorList>
            <person name="Zhao G."/>
            <person name="Shen L."/>
        </authorList>
    </citation>
    <scope>NUCLEOTIDE SEQUENCE</scope>
    <source>
        <strain evidence="1">GHJ8</strain>
    </source>
</reference>
<evidence type="ECO:0000313" key="2">
    <source>
        <dbReference type="Proteomes" id="UP001165653"/>
    </source>
</evidence>
<dbReference type="Gene3D" id="3.30.460.40">
    <property type="match status" value="1"/>
</dbReference>
<comment type="caution">
    <text evidence="1">The sequence shown here is derived from an EMBL/GenBank/DDBJ whole genome shotgun (WGS) entry which is preliminary data.</text>
</comment>
<gene>
    <name evidence="1" type="ORF">OJ996_21340</name>
</gene>
<sequence length="171" mass="18689">MEAVCDVLEELLKQGSLSAYAIGGATAAGFHGEPLATRDIDVFVFLEASPGSLLVSLSPLFERLSQMGFRDFDEEGILINGFPVQFLSATPGLETEAVTEALVIQFDTHVIRVMTPEHLAAIALKLGRPKDRARLVYLVSLPEFDRSRFGEVLSKHGLTERWDTWASGLGL</sequence>
<accession>A0ABT3G8H2</accession>
<keyword evidence="2" id="KW-1185">Reference proteome</keyword>